<name>A0A9W6SYS5_CANBO</name>
<keyword evidence="6" id="KW-1185">Reference proteome</keyword>
<comment type="caution">
    <text evidence="5">The sequence shown here is derived from an EMBL/GenBank/DDBJ whole genome shotgun (WGS) entry which is preliminary data.</text>
</comment>
<evidence type="ECO:0000256" key="1">
    <source>
        <dbReference type="ARBA" id="ARBA00006484"/>
    </source>
</evidence>
<dbReference type="GO" id="GO:0016616">
    <property type="term" value="F:oxidoreductase activity, acting on the CH-OH group of donors, NAD or NADP as acceptor"/>
    <property type="evidence" value="ECO:0007669"/>
    <property type="project" value="TreeGrafter"/>
</dbReference>
<gene>
    <name evidence="5" type="ORF">Cboi02_000270000</name>
</gene>
<dbReference type="PROSITE" id="PS00061">
    <property type="entry name" value="ADH_SHORT"/>
    <property type="match status" value="1"/>
</dbReference>
<dbReference type="InterPro" id="IPR002347">
    <property type="entry name" value="SDR_fam"/>
</dbReference>
<dbReference type="Proteomes" id="UP001165120">
    <property type="component" value="Unassembled WGS sequence"/>
</dbReference>
<dbReference type="AlphaFoldDB" id="A0A9W6SYS5"/>
<protein>
    <submittedName>
        <fullName evidence="5">Unnamed protein product</fullName>
    </submittedName>
</protein>
<evidence type="ECO:0000256" key="2">
    <source>
        <dbReference type="ARBA" id="ARBA00022857"/>
    </source>
</evidence>
<organism evidence="5 6">
    <name type="scientific">Candida boidinii</name>
    <name type="common">Yeast</name>
    <dbReference type="NCBI Taxonomy" id="5477"/>
    <lineage>
        <taxon>Eukaryota</taxon>
        <taxon>Fungi</taxon>
        <taxon>Dikarya</taxon>
        <taxon>Ascomycota</taxon>
        <taxon>Saccharomycotina</taxon>
        <taxon>Pichiomycetes</taxon>
        <taxon>Pichiales</taxon>
        <taxon>Pichiaceae</taxon>
        <taxon>Ogataea</taxon>
        <taxon>Ogataea/Candida clade</taxon>
    </lineage>
</organism>
<evidence type="ECO:0000313" key="5">
    <source>
        <dbReference type="EMBL" id="GME70013.1"/>
    </source>
</evidence>
<dbReference type="EMBL" id="BSXN01000837">
    <property type="protein sequence ID" value="GME70013.1"/>
    <property type="molecule type" value="Genomic_DNA"/>
</dbReference>
<dbReference type="Pfam" id="PF00106">
    <property type="entry name" value="adh_short"/>
    <property type="match status" value="1"/>
</dbReference>
<sequence>MFRFMIRRSYSTAVSKPLIGSHALITGGSQGVGFEIASQLATKGCRVTIAARNEEKLAASAELLNEKSPLEDDLKHDYLSIDLKELPKITENMKSYSDMVKDVNILVNCAGKSQNSLLMTAKDHDIIDVINTNLTSAILLTKYISRLMIRNKNPIKHIINISSVIGVRPMVGTTSYAASKAGLIGFTKATAIELGRKGIRCNAVLPGLISDTAIGDAVNKEIYNEGMAILQGVHNLSTKDIANTVLYLIENGQVTGEALVVDKGYLLH</sequence>
<comment type="similarity">
    <text evidence="1 4">Belongs to the short-chain dehydrogenases/reductases (SDR) family.</text>
</comment>
<proteinExistence type="inferred from homology"/>
<evidence type="ECO:0000256" key="3">
    <source>
        <dbReference type="ARBA" id="ARBA00023002"/>
    </source>
</evidence>
<dbReference type="PANTHER" id="PTHR42760">
    <property type="entry name" value="SHORT-CHAIN DEHYDROGENASES/REDUCTASES FAMILY MEMBER"/>
    <property type="match status" value="1"/>
</dbReference>
<reference evidence="5" key="1">
    <citation type="submission" date="2023-04" db="EMBL/GenBank/DDBJ databases">
        <title>Candida boidinii NBRC 10035.</title>
        <authorList>
            <person name="Ichikawa N."/>
            <person name="Sato H."/>
            <person name="Tonouchi N."/>
        </authorList>
    </citation>
    <scope>NUCLEOTIDE SEQUENCE</scope>
    <source>
        <strain evidence="5">NBRC 10035</strain>
    </source>
</reference>
<evidence type="ECO:0000313" key="6">
    <source>
        <dbReference type="Proteomes" id="UP001165120"/>
    </source>
</evidence>
<dbReference type="InterPro" id="IPR020904">
    <property type="entry name" value="Sc_DH/Rdtase_CS"/>
</dbReference>
<dbReference type="GO" id="GO:0006633">
    <property type="term" value="P:fatty acid biosynthetic process"/>
    <property type="evidence" value="ECO:0007669"/>
    <property type="project" value="TreeGrafter"/>
</dbReference>
<dbReference type="Gene3D" id="3.40.50.720">
    <property type="entry name" value="NAD(P)-binding Rossmann-like Domain"/>
    <property type="match status" value="1"/>
</dbReference>
<dbReference type="PANTHER" id="PTHR42760:SF133">
    <property type="entry name" value="3-OXOACYL-[ACYL-CARRIER-PROTEIN] REDUCTASE"/>
    <property type="match status" value="1"/>
</dbReference>
<dbReference type="PRINTS" id="PR00081">
    <property type="entry name" value="GDHRDH"/>
</dbReference>
<keyword evidence="3" id="KW-0560">Oxidoreductase</keyword>
<keyword evidence="2" id="KW-0521">NADP</keyword>
<accession>A0A9W6SYS5</accession>
<dbReference type="PRINTS" id="PR00080">
    <property type="entry name" value="SDRFAMILY"/>
</dbReference>
<dbReference type="InterPro" id="IPR036291">
    <property type="entry name" value="NAD(P)-bd_dom_sf"/>
</dbReference>
<dbReference type="GO" id="GO:0048038">
    <property type="term" value="F:quinone binding"/>
    <property type="evidence" value="ECO:0007669"/>
    <property type="project" value="TreeGrafter"/>
</dbReference>
<evidence type="ECO:0000256" key="4">
    <source>
        <dbReference type="RuleBase" id="RU000363"/>
    </source>
</evidence>
<dbReference type="SUPFAM" id="SSF51735">
    <property type="entry name" value="NAD(P)-binding Rossmann-fold domains"/>
    <property type="match status" value="1"/>
</dbReference>